<feature type="compositionally biased region" description="Basic residues" evidence="1">
    <location>
        <begin position="115"/>
        <end position="124"/>
    </location>
</feature>
<protein>
    <submittedName>
        <fullName evidence="2">Uncharacterized protein</fullName>
    </submittedName>
</protein>
<proteinExistence type="predicted"/>
<feature type="region of interest" description="Disordered" evidence="1">
    <location>
        <begin position="52"/>
        <end position="271"/>
    </location>
</feature>
<dbReference type="Proteomes" id="UP001215598">
    <property type="component" value="Unassembled WGS sequence"/>
</dbReference>
<feature type="compositionally biased region" description="Basic and acidic residues" evidence="1">
    <location>
        <begin position="147"/>
        <end position="164"/>
    </location>
</feature>
<reference evidence="2" key="1">
    <citation type="submission" date="2023-03" db="EMBL/GenBank/DDBJ databases">
        <title>Massive genome expansion in bonnet fungi (Mycena s.s.) driven by repeated elements and novel gene families across ecological guilds.</title>
        <authorList>
            <consortium name="Lawrence Berkeley National Laboratory"/>
            <person name="Harder C.B."/>
            <person name="Miyauchi S."/>
            <person name="Viragh M."/>
            <person name="Kuo A."/>
            <person name="Thoen E."/>
            <person name="Andreopoulos B."/>
            <person name="Lu D."/>
            <person name="Skrede I."/>
            <person name="Drula E."/>
            <person name="Henrissat B."/>
            <person name="Morin E."/>
            <person name="Kohler A."/>
            <person name="Barry K."/>
            <person name="LaButti K."/>
            <person name="Morin E."/>
            <person name="Salamov A."/>
            <person name="Lipzen A."/>
            <person name="Mereny Z."/>
            <person name="Hegedus B."/>
            <person name="Baldrian P."/>
            <person name="Stursova M."/>
            <person name="Weitz H."/>
            <person name="Taylor A."/>
            <person name="Grigoriev I.V."/>
            <person name="Nagy L.G."/>
            <person name="Martin F."/>
            <person name="Kauserud H."/>
        </authorList>
    </citation>
    <scope>NUCLEOTIDE SEQUENCE</scope>
    <source>
        <strain evidence="2">CBHHK182m</strain>
    </source>
</reference>
<feature type="compositionally biased region" description="Basic and acidic residues" evidence="1">
    <location>
        <begin position="241"/>
        <end position="258"/>
    </location>
</feature>
<dbReference type="AlphaFoldDB" id="A0AAD7IYC9"/>
<feature type="region of interest" description="Disordered" evidence="1">
    <location>
        <begin position="329"/>
        <end position="348"/>
    </location>
</feature>
<feature type="compositionally biased region" description="Acidic residues" evidence="1">
    <location>
        <begin position="202"/>
        <end position="220"/>
    </location>
</feature>
<keyword evidence="3" id="KW-1185">Reference proteome</keyword>
<feature type="compositionally biased region" description="Acidic residues" evidence="1">
    <location>
        <begin position="229"/>
        <end position="240"/>
    </location>
</feature>
<gene>
    <name evidence="2" type="ORF">B0H16DRAFT_1459665</name>
</gene>
<feature type="compositionally biased region" description="Basic and acidic residues" evidence="1">
    <location>
        <begin position="330"/>
        <end position="340"/>
    </location>
</feature>
<evidence type="ECO:0000313" key="3">
    <source>
        <dbReference type="Proteomes" id="UP001215598"/>
    </source>
</evidence>
<dbReference type="EMBL" id="JARKIB010000057">
    <property type="protein sequence ID" value="KAJ7752947.1"/>
    <property type="molecule type" value="Genomic_DNA"/>
</dbReference>
<organism evidence="2 3">
    <name type="scientific">Mycena metata</name>
    <dbReference type="NCBI Taxonomy" id="1033252"/>
    <lineage>
        <taxon>Eukaryota</taxon>
        <taxon>Fungi</taxon>
        <taxon>Dikarya</taxon>
        <taxon>Basidiomycota</taxon>
        <taxon>Agaricomycotina</taxon>
        <taxon>Agaricomycetes</taxon>
        <taxon>Agaricomycetidae</taxon>
        <taxon>Agaricales</taxon>
        <taxon>Marasmiineae</taxon>
        <taxon>Mycenaceae</taxon>
        <taxon>Mycena</taxon>
    </lineage>
</organism>
<evidence type="ECO:0000256" key="1">
    <source>
        <dbReference type="SAM" id="MobiDB-lite"/>
    </source>
</evidence>
<sequence length="485" mass="53152">MLVGNLLEHFADPSVPLVDAKEWAAARLQKFIEITERSLEKLEIERNAARAMVEDSDEIMSGSEGDAGSPIRSAHGVEDPPSPPSPSAPLPSAVLKRPKGHPDAPSPAPSPQKKCIYKHAHRTRSPLPPLSFASSMSDAGDANEGNQYDKEMDSDSEDDAHGDVHWGLAEGVDAEPPQSEYDETGWTDHEYTSSEGGWGTDRDDEGEGSDGDMYGTEEDAERTGIAADDVNDGAADEDGASDEHGAGGEHSAGEEHGAGDGQGAGDGHERVVATVWEGDVAKGAKPKLTSYWKVETPEERVERQEREARVASEYFEERMAEQVAFKRMKLAKDRDGAAERQRRRRAHVKEEKIAAGWVPGRKKPTTLVEHDVTSSIPHAPLAEATRPHRQFKEDLPKKATGRKRKNAKKDAKLTNWFHPLVWPQVELAAVIAGKPWKPRHIEAAAKKLNATLFARLTEQVIGRWIDPEAKARGTIELRRSSISKE</sequence>
<comment type="caution">
    <text evidence="2">The sequence shown here is derived from an EMBL/GenBank/DDBJ whole genome shotgun (WGS) entry which is preliminary data.</text>
</comment>
<evidence type="ECO:0000313" key="2">
    <source>
        <dbReference type="EMBL" id="KAJ7752947.1"/>
    </source>
</evidence>
<name>A0AAD7IYC9_9AGAR</name>
<accession>A0AAD7IYC9</accession>
<feature type="compositionally biased region" description="Pro residues" evidence="1">
    <location>
        <begin position="80"/>
        <end position="89"/>
    </location>
</feature>